<protein>
    <submittedName>
        <fullName evidence="15">Serine protease</fullName>
    </submittedName>
</protein>
<evidence type="ECO:0000256" key="5">
    <source>
        <dbReference type="ARBA" id="ARBA00022729"/>
    </source>
</evidence>
<dbReference type="InterPro" id="IPR054399">
    <property type="entry name" value="Fervidolysin-like_N_prodom"/>
</dbReference>
<proteinExistence type="inferred from homology"/>
<dbReference type="Proteomes" id="UP000321197">
    <property type="component" value="Unassembled WGS sequence"/>
</dbReference>
<dbReference type="FunFam" id="3.40.50.200:FF:000022">
    <property type="entry name" value="Extracellular protease"/>
    <property type="match status" value="1"/>
</dbReference>
<feature type="signal peptide" evidence="12">
    <location>
        <begin position="1"/>
        <end position="23"/>
    </location>
</feature>
<dbReference type="Gene3D" id="3.40.50.200">
    <property type="entry name" value="Peptidase S8/S53 domain"/>
    <property type="match status" value="1"/>
</dbReference>
<keyword evidence="3" id="KW-0964">Secreted</keyword>
<sequence>MPRWIFWFLILLAACGDSSPNFSLSVPGTSVTLGSFTTVTVSVSFSPGASNTVTLSLEGVPQGISGSFNPSTLSSGNPTSQLTILASSGVATGTYDAVVRGTSGGASNTASFRLSVLGGGGGGGSGGSISGTVSIGTGTAPTADLDFVPGDIIVKFKAGIGLQSVQTLSAGGALLQRVRNLSIERVSLYRASLDPQGTLDAIADLAARADVEYAHPNYRFYPARTPNDPLYNQQWHYPAINLPQAWDIERGQSNPVTVAVIDTGQLLQHPDFDRNRILPGFDMISDPRNARDGDGRDNNPEDDGDLISPTQSSYHGTHVAGTILAHSDNNLGVAGVTWGARLLPVRVLGVQGGDLVDITDGMLWAAGLPVAGVPTNPNPAAVINMSLGGSRPCSQVPLYQEVINRINAQGRIIVAAAGNNAENAANFVPASCSGVITVGATGPSGGRAPYSNFGGRIDLMAPGGNVAVNLGGVQAGGGVLSPLKSDASGQFNYEFYNGTSMAAPHVAGLIALMKSARPSLTRAEALDILRRTARPLTQNQCQGETSPSRPTPPPGITAGDCGAGLVDALAAIQAVGGAPVGSFTLSTTPSSLAIAPGGNASVVVGIERVGGFSGPVSLTLQGAPTGVSGTFTPNPAAGAASTLALSVAGNVPPGQYPMTVQGNAGSQSARAALVLTVGSANLPTLKDTFIAALFWTGNDFDVNRSLGIFLTADTRTANYILASLGAGQYAVAGWKDINGNSEVDGGDYFGVFRVNGQLALVQPPATGINYNLELISGTTAEIELEPALQALKKVLQRR</sequence>
<dbReference type="RefSeq" id="WP_170148272.1">
    <property type="nucleotide sequence ID" value="NZ_BJXL01000017.1"/>
</dbReference>
<evidence type="ECO:0000256" key="6">
    <source>
        <dbReference type="ARBA" id="ARBA00022801"/>
    </source>
</evidence>
<dbReference type="PROSITE" id="PS51257">
    <property type="entry name" value="PROKAR_LIPOPROTEIN"/>
    <property type="match status" value="1"/>
</dbReference>
<dbReference type="Pfam" id="PF22148">
    <property type="entry name" value="Fervidolysin_NPro-like"/>
    <property type="match status" value="1"/>
</dbReference>
<comment type="subcellular location">
    <subcellularLocation>
        <location evidence="1">Secreted</location>
    </subcellularLocation>
</comment>
<keyword evidence="8" id="KW-0865">Zymogen</keyword>
<dbReference type="GO" id="GO:0004252">
    <property type="term" value="F:serine-type endopeptidase activity"/>
    <property type="evidence" value="ECO:0007669"/>
    <property type="project" value="UniProtKB-UniRule"/>
</dbReference>
<evidence type="ECO:0000256" key="3">
    <source>
        <dbReference type="ARBA" id="ARBA00022525"/>
    </source>
</evidence>
<evidence type="ECO:0000259" key="13">
    <source>
        <dbReference type="Pfam" id="PF00082"/>
    </source>
</evidence>
<dbReference type="PRINTS" id="PR00723">
    <property type="entry name" value="SUBTILISIN"/>
</dbReference>
<dbReference type="InterPro" id="IPR000209">
    <property type="entry name" value="Peptidase_S8/S53_dom"/>
</dbReference>
<evidence type="ECO:0000313" key="16">
    <source>
        <dbReference type="Proteomes" id="UP000321197"/>
    </source>
</evidence>
<evidence type="ECO:0000256" key="12">
    <source>
        <dbReference type="SAM" id="SignalP"/>
    </source>
</evidence>
<keyword evidence="5 12" id="KW-0732">Signal</keyword>
<dbReference type="InterPro" id="IPR015500">
    <property type="entry name" value="Peptidase_S8_subtilisin-rel"/>
</dbReference>
<feature type="domain" description="Fervidolysin-like N-terminal prodomain" evidence="14">
    <location>
        <begin position="140"/>
        <end position="217"/>
    </location>
</feature>
<dbReference type="CDD" id="cd07496">
    <property type="entry name" value="Peptidases_S8_13"/>
    <property type="match status" value="1"/>
</dbReference>
<evidence type="ECO:0000256" key="4">
    <source>
        <dbReference type="ARBA" id="ARBA00022670"/>
    </source>
</evidence>
<feature type="active site" description="Charge relay system" evidence="9 10">
    <location>
        <position position="500"/>
    </location>
</feature>
<dbReference type="AlphaFoldDB" id="A0A511QZ64"/>
<dbReference type="PROSITE" id="PS51892">
    <property type="entry name" value="SUBTILASE"/>
    <property type="match status" value="1"/>
</dbReference>
<feature type="chain" id="PRO_5021977661" evidence="12">
    <location>
        <begin position="24"/>
        <end position="798"/>
    </location>
</feature>
<dbReference type="PROSITE" id="PS00138">
    <property type="entry name" value="SUBTILASE_SER"/>
    <property type="match status" value="1"/>
</dbReference>
<dbReference type="PANTHER" id="PTHR43806:SF11">
    <property type="entry name" value="CEREVISIN-RELATED"/>
    <property type="match status" value="1"/>
</dbReference>
<evidence type="ECO:0000256" key="8">
    <source>
        <dbReference type="ARBA" id="ARBA00023145"/>
    </source>
</evidence>
<comment type="caution">
    <text evidence="15">The sequence shown here is derived from an EMBL/GenBank/DDBJ whole genome shotgun (WGS) entry which is preliminary data.</text>
</comment>
<evidence type="ECO:0000256" key="1">
    <source>
        <dbReference type="ARBA" id="ARBA00004613"/>
    </source>
</evidence>
<feature type="domain" description="Peptidase S8/S53" evidence="13">
    <location>
        <begin position="256"/>
        <end position="539"/>
    </location>
</feature>
<dbReference type="Pfam" id="PF00082">
    <property type="entry name" value="Peptidase_S8"/>
    <property type="match status" value="1"/>
</dbReference>
<feature type="active site" description="Charge relay system" evidence="9 10">
    <location>
        <position position="315"/>
    </location>
</feature>
<dbReference type="EMBL" id="BJXL01000017">
    <property type="protein sequence ID" value="GEM82648.1"/>
    <property type="molecule type" value="Genomic_DNA"/>
</dbReference>
<dbReference type="SUPFAM" id="SSF52743">
    <property type="entry name" value="Subtilisin-like"/>
    <property type="match status" value="1"/>
</dbReference>
<evidence type="ECO:0000256" key="2">
    <source>
        <dbReference type="ARBA" id="ARBA00011073"/>
    </source>
</evidence>
<evidence type="ECO:0000256" key="10">
    <source>
        <dbReference type="PROSITE-ProRule" id="PRU01240"/>
    </source>
</evidence>
<organism evidence="15 16">
    <name type="scientific">Meiothermus hypogaeus NBRC 106114</name>
    <dbReference type="NCBI Taxonomy" id="1227553"/>
    <lineage>
        <taxon>Bacteria</taxon>
        <taxon>Thermotogati</taxon>
        <taxon>Deinococcota</taxon>
        <taxon>Deinococci</taxon>
        <taxon>Thermales</taxon>
        <taxon>Thermaceae</taxon>
        <taxon>Meiothermus</taxon>
    </lineage>
</organism>
<dbReference type="PANTHER" id="PTHR43806">
    <property type="entry name" value="PEPTIDASE S8"/>
    <property type="match status" value="1"/>
</dbReference>
<keyword evidence="4 10" id="KW-0645">Protease</keyword>
<reference evidence="15 16" key="1">
    <citation type="submission" date="2019-07" db="EMBL/GenBank/DDBJ databases">
        <title>Whole genome shotgun sequence of Meiothermus hypogaeus NBRC 106114.</title>
        <authorList>
            <person name="Hosoyama A."/>
            <person name="Uohara A."/>
            <person name="Ohji S."/>
            <person name="Ichikawa N."/>
        </authorList>
    </citation>
    <scope>NUCLEOTIDE SEQUENCE [LARGE SCALE GENOMIC DNA]</scope>
    <source>
        <strain evidence="15 16">NBRC 106114</strain>
    </source>
</reference>
<comment type="similarity">
    <text evidence="2 10">Belongs to the peptidase S8 family.</text>
</comment>
<keyword evidence="6 10" id="KW-0378">Hydrolase</keyword>
<feature type="compositionally biased region" description="Basic and acidic residues" evidence="11">
    <location>
        <begin position="288"/>
        <end position="299"/>
    </location>
</feature>
<dbReference type="GO" id="GO:0005576">
    <property type="term" value="C:extracellular region"/>
    <property type="evidence" value="ECO:0007669"/>
    <property type="project" value="UniProtKB-SubCell"/>
</dbReference>
<name>A0A511QZ64_9DEIN</name>
<feature type="compositionally biased region" description="Polar residues" evidence="11">
    <location>
        <begin position="535"/>
        <end position="548"/>
    </location>
</feature>
<dbReference type="InterPro" id="IPR036852">
    <property type="entry name" value="Peptidase_S8/S53_dom_sf"/>
</dbReference>
<dbReference type="GO" id="GO:0006508">
    <property type="term" value="P:proteolysis"/>
    <property type="evidence" value="ECO:0007669"/>
    <property type="project" value="UniProtKB-KW"/>
</dbReference>
<dbReference type="InterPro" id="IPR023828">
    <property type="entry name" value="Peptidase_S8_Ser-AS"/>
</dbReference>
<evidence type="ECO:0000259" key="14">
    <source>
        <dbReference type="Pfam" id="PF22148"/>
    </source>
</evidence>
<evidence type="ECO:0000256" key="9">
    <source>
        <dbReference type="PIRSR" id="PIRSR615500-1"/>
    </source>
</evidence>
<evidence type="ECO:0000313" key="15">
    <source>
        <dbReference type="EMBL" id="GEM82648.1"/>
    </source>
</evidence>
<dbReference type="InterPro" id="IPR050131">
    <property type="entry name" value="Peptidase_S8_subtilisin-like"/>
</dbReference>
<gene>
    <name evidence="15" type="ORF">MHY01S_08140</name>
</gene>
<feature type="region of interest" description="Disordered" evidence="11">
    <location>
        <begin position="278"/>
        <end position="312"/>
    </location>
</feature>
<dbReference type="InterPro" id="IPR022398">
    <property type="entry name" value="Peptidase_S8_His-AS"/>
</dbReference>
<feature type="region of interest" description="Disordered" evidence="11">
    <location>
        <begin position="534"/>
        <end position="559"/>
    </location>
</feature>
<evidence type="ECO:0000256" key="7">
    <source>
        <dbReference type="ARBA" id="ARBA00022825"/>
    </source>
</evidence>
<evidence type="ECO:0000256" key="11">
    <source>
        <dbReference type="SAM" id="MobiDB-lite"/>
    </source>
</evidence>
<feature type="active site" description="Charge relay system" evidence="9 10">
    <location>
        <position position="262"/>
    </location>
</feature>
<dbReference type="InterPro" id="IPR034176">
    <property type="entry name" value="Peptidases_S8_13"/>
</dbReference>
<accession>A0A511QZ64</accession>
<keyword evidence="7 10" id="KW-0720">Serine protease</keyword>
<dbReference type="PROSITE" id="PS00137">
    <property type="entry name" value="SUBTILASE_HIS"/>
    <property type="match status" value="1"/>
</dbReference>